<dbReference type="NCBIfam" id="TIGR03084">
    <property type="entry name" value="TIGR03084 family metal-binding protein"/>
    <property type="match status" value="1"/>
</dbReference>
<organism evidence="2 3">
    <name type="scientific">Auritidibacter ignavus</name>
    <dbReference type="NCBI Taxonomy" id="678932"/>
    <lineage>
        <taxon>Bacteria</taxon>
        <taxon>Bacillati</taxon>
        <taxon>Actinomycetota</taxon>
        <taxon>Actinomycetes</taxon>
        <taxon>Micrococcales</taxon>
        <taxon>Micrococcaceae</taxon>
        <taxon>Auritidibacter</taxon>
    </lineage>
</organism>
<dbReference type="GO" id="GO:0046872">
    <property type="term" value="F:metal ion binding"/>
    <property type="evidence" value="ECO:0007669"/>
    <property type="project" value="InterPro"/>
</dbReference>
<proteinExistence type="predicted"/>
<dbReference type="AlphaFoldDB" id="A0AAJ6DBA4"/>
<dbReference type="EMBL" id="CP122566">
    <property type="protein sequence ID" value="WGH92174.1"/>
    <property type="molecule type" value="Genomic_DNA"/>
</dbReference>
<dbReference type="NCBIfam" id="TIGR03083">
    <property type="entry name" value="maleylpyruvate isomerase family mycothiol-dependent enzyme"/>
    <property type="match status" value="1"/>
</dbReference>
<sequence length="275" mass="30595">MKLSEAVVLLEREIAEVDKLFQDIPDEQWRQATVSQGWTVADQLGHLVWTDQLCLSAIDNDERFQQVVALAQGSDPEAFTKHVDAEAHRLAEQEPAELLNQWTTTHHELLTRLKAYGDDQETKIAWLARPMSPTSMAQARTMELWAHSLDIYDAVGWTKPRNEAEASVAELGVKTRDFAFTLHGHTPPQEPIYVQLSLQVGPDLSFGDPDAENRVIGSAWGFCAVVTQRRHFADADLNIEGDTAKLWMQIAQAFAGAATTGPEPGERLSPADLED</sequence>
<dbReference type="Pfam" id="PF11716">
    <property type="entry name" value="MDMPI_N"/>
    <property type="match status" value="1"/>
</dbReference>
<reference evidence="2 3" key="1">
    <citation type="submission" date="2023-03" db="EMBL/GenBank/DDBJ databases">
        <title>Complete genome sequences of several Auritidibacter ignavus strains isolated from ear infections.</title>
        <authorList>
            <person name="Baehr T."/>
            <person name="Baumhoegger A.M."/>
        </authorList>
    </citation>
    <scope>NUCLEOTIDE SEQUENCE [LARGE SCALE GENOMIC DNA]</scope>
    <source>
        <strain evidence="2 3">BABAE-6</strain>
    </source>
</reference>
<keyword evidence="3" id="KW-1185">Reference proteome</keyword>
<dbReference type="InterPro" id="IPR024344">
    <property type="entry name" value="MDMPI_metal-binding"/>
</dbReference>
<dbReference type="InterPro" id="IPR017517">
    <property type="entry name" value="Maleyloyr_isom"/>
</dbReference>
<dbReference type="InterPro" id="IPR034660">
    <property type="entry name" value="DinB/YfiT-like"/>
</dbReference>
<name>A0AAJ6DBA4_9MICC</name>
<evidence type="ECO:0000313" key="3">
    <source>
        <dbReference type="Proteomes" id="UP001224674"/>
    </source>
</evidence>
<dbReference type="InterPro" id="IPR017518">
    <property type="entry name" value="CHP03084"/>
</dbReference>
<dbReference type="Gene3D" id="1.20.120.450">
    <property type="entry name" value="dinb family like domain"/>
    <property type="match status" value="1"/>
</dbReference>
<accession>A0AAJ6DBA4</accession>
<feature type="domain" description="Mycothiol-dependent maleylpyruvate isomerase metal-binding" evidence="1">
    <location>
        <begin position="10"/>
        <end position="151"/>
    </location>
</feature>
<dbReference type="Proteomes" id="UP001224674">
    <property type="component" value="Chromosome"/>
</dbReference>
<evidence type="ECO:0000259" key="1">
    <source>
        <dbReference type="Pfam" id="PF11716"/>
    </source>
</evidence>
<dbReference type="SUPFAM" id="SSF109854">
    <property type="entry name" value="DinB/YfiT-like putative metalloenzymes"/>
    <property type="match status" value="1"/>
</dbReference>
<dbReference type="RefSeq" id="WP_279674400.1">
    <property type="nucleotide sequence ID" value="NZ_CP122566.1"/>
</dbReference>
<gene>
    <name evidence="2" type="ORF">QDX21_07485</name>
</gene>
<protein>
    <submittedName>
        <fullName evidence="2">TIGR03084 family metal-binding protein</fullName>
    </submittedName>
</protein>
<evidence type="ECO:0000313" key="2">
    <source>
        <dbReference type="EMBL" id="WGH92174.1"/>
    </source>
</evidence>